<sequence length="232" mass="26027">MKIPMYQTLNSVLLLKAFTTLGWMIRLMDISAGIASTIPTTVIEDTTTYAFQWETTENLSSTNSTTFTLSLGNAAQTSSDTSVVTATTSTTISNNNISLACYDCSESFNLEWTPYTDCQAYPKTVSLRECLNEEKYCTVERTSYRERTISISRRCTDTCWYGCHPSDFGLTKLTCISCCQTYACNTDNSGHIHAPDLKIQIIFILFGFLSVKISNYIIVDYDNRSAVIFIKM</sequence>
<reference evidence="1" key="3">
    <citation type="submission" date="2023-05" db="EMBL/GenBank/DDBJ databases">
        <authorList>
            <person name="Smith C.H."/>
        </authorList>
    </citation>
    <scope>NUCLEOTIDE SEQUENCE</scope>
    <source>
        <strain evidence="1">CHS0354</strain>
        <tissue evidence="1">Mantle</tissue>
    </source>
</reference>
<accession>A0AAE0VHG3</accession>
<comment type="caution">
    <text evidence="1">The sequence shown here is derived from an EMBL/GenBank/DDBJ whole genome shotgun (WGS) entry which is preliminary data.</text>
</comment>
<dbReference type="Proteomes" id="UP001195483">
    <property type="component" value="Unassembled WGS sequence"/>
</dbReference>
<name>A0AAE0VHG3_9BIVA</name>
<keyword evidence="2" id="KW-1185">Reference proteome</keyword>
<dbReference type="EMBL" id="JAEAOA010000276">
    <property type="protein sequence ID" value="KAK3577786.1"/>
    <property type="molecule type" value="Genomic_DNA"/>
</dbReference>
<dbReference type="Gene3D" id="2.10.60.10">
    <property type="entry name" value="CD59"/>
    <property type="match status" value="1"/>
</dbReference>
<evidence type="ECO:0000313" key="1">
    <source>
        <dbReference type="EMBL" id="KAK3577786.1"/>
    </source>
</evidence>
<evidence type="ECO:0000313" key="2">
    <source>
        <dbReference type="Proteomes" id="UP001195483"/>
    </source>
</evidence>
<dbReference type="InterPro" id="IPR045860">
    <property type="entry name" value="Snake_toxin-like_sf"/>
</dbReference>
<reference evidence="1" key="1">
    <citation type="journal article" date="2021" name="Genome Biol. Evol.">
        <title>A High-Quality Reference Genome for a Parasitic Bivalve with Doubly Uniparental Inheritance (Bivalvia: Unionida).</title>
        <authorList>
            <person name="Smith C.H."/>
        </authorList>
    </citation>
    <scope>NUCLEOTIDE SEQUENCE</scope>
    <source>
        <strain evidence="1">CHS0354</strain>
    </source>
</reference>
<organism evidence="1 2">
    <name type="scientific">Potamilus streckersoni</name>
    <dbReference type="NCBI Taxonomy" id="2493646"/>
    <lineage>
        <taxon>Eukaryota</taxon>
        <taxon>Metazoa</taxon>
        <taxon>Spiralia</taxon>
        <taxon>Lophotrochozoa</taxon>
        <taxon>Mollusca</taxon>
        <taxon>Bivalvia</taxon>
        <taxon>Autobranchia</taxon>
        <taxon>Heteroconchia</taxon>
        <taxon>Palaeoheterodonta</taxon>
        <taxon>Unionida</taxon>
        <taxon>Unionoidea</taxon>
        <taxon>Unionidae</taxon>
        <taxon>Ambleminae</taxon>
        <taxon>Lampsilini</taxon>
        <taxon>Potamilus</taxon>
    </lineage>
</organism>
<dbReference type="AlphaFoldDB" id="A0AAE0VHG3"/>
<gene>
    <name evidence="1" type="ORF">CHS0354_003518</name>
</gene>
<reference evidence="1" key="2">
    <citation type="journal article" date="2021" name="Genome Biol. Evol.">
        <title>Developing a high-quality reference genome for a parasitic bivalve with doubly uniparental inheritance (Bivalvia: Unionida).</title>
        <authorList>
            <person name="Smith C.H."/>
        </authorList>
    </citation>
    <scope>NUCLEOTIDE SEQUENCE</scope>
    <source>
        <strain evidence="1">CHS0354</strain>
        <tissue evidence="1">Mantle</tissue>
    </source>
</reference>
<protein>
    <submittedName>
        <fullName evidence="1">Uncharacterized protein</fullName>
    </submittedName>
</protein>
<proteinExistence type="predicted"/>
<dbReference type="CDD" id="cd00117">
    <property type="entry name" value="TFP"/>
    <property type="match status" value="1"/>
</dbReference>